<dbReference type="AlphaFoldDB" id="A0A178IFF6"/>
<sequence>MLPLDLIPVEHVQSRILVLRGQRVLIDSDLAQLYGVTTKRLNEQVKRNQRRFPEDFLFQLTPEEKSEVVAKCDHLGKLRFSSTLPYAFTEHGAIQAANVINSTTAEEMGVMVVRAFIKLRQMMVNHKALTAKLAELDARLGAHDEQIAALIEAIRNLTMPDGPLHKRKIGFVHTDE</sequence>
<feature type="domain" description="KilA-N DNA-binding" evidence="1">
    <location>
        <begin position="15"/>
        <end position="99"/>
    </location>
</feature>
<dbReference type="RefSeq" id="WP_068771309.1">
    <property type="nucleotide sequence ID" value="NZ_CP109796.1"/>
</dbReference>
<name>A0A178IFF6_9BACT</name>
<evidence type="ECO:0000313" key="2">
    <source>
        <dbReference type="EMBL" id="OAM88730.1"/>
    </source>
</evidence>
<dbReference type="STRING" id="1184151.AW736_16020"/>
<comment type="caution">
    <text evidence="2">The sequence shown here is derived from an EMBL/GenBank/DDBJ whole genome shotgun (WGS) entry which is preliminary data.</text>
</comment>
<accession>A0A178IFF6</accession>
<dbReference type="Proteomes" id="UP000078486">
    <property type="component" value="Unassembled WGS sequence"/>
</dbReference>
<organism evidence="2 3">
    <name type="scientific">Termitidicoccus mucosus</name>
    <dbReference type="NCBI Taxonomy" id="1184151"/>
    <lineage>
        <taxon>Bacteria</taxon>
        <taxon>Pseudomonadati</taxon>
        <taxon>Verrucomicrobiota</taxon>
        <taxon>Opitutia</taxon>
        <taxon>Opitutales</taxon>
        <taxon>Opitutaceae</taxon>
        <taxon>Termitidicoccus</taxon>
    </lineage>
</organism>
<keyword evidence="3" id="KW-1185">Reference proteome</keyword>
<dbReference type="EMBL" id="LRRQ01000125">
    <property type="protein sequence ID" value="OAM88730.1"/>
    <property type="molecule type" value="Genomic_DNA"/>
</dbReference>
<dbReference type="InterPro" id="IPR018873">
    <property type="entry name" value="KilA-N_DNA-bd_domain"/>
</dbReference>
<protein>
    <recommendedName>
        <fullName evidence="1">KilA-N DNA-binding domain-containing protein</fullName>
    </recommendedName>
</protein>
<gene>
    <name evidence="2" type="ORF">AW736_16020</name>
</gene>
<dbReference type="Pfam" id="PF10543">
    <property type="entry name" value="ORF6N"/>
    <property type="match status" value="1"/>
</dbReference>
<dbReference type="OrthoDB" id="9816206at2"/>
<reference evidence="2 3" key="1">
    <citation type="submission" date="2016-01" db="EMBL/GenBank/DDBJ databases">
        <title>High potential of lignocellulose degradation of a new Verrucomicrobia species.</title>
        <authorList>
            <person name="Wang Y."/>
            <person name="Shi Y."/>
            <person name="Qiu Z."/>
            <person name="Liu S."/>
            <person name="Yang H."/>
        </authorList>
    </citation>
    <scope>NUCLEOTIDE SEQUENCE [LARGE SCALE GENOMIC DNA]</scope>
    <source>
        <strain evidence="2 3">TSB47</strain>
    </source>
</reference>
<evidence type="ECO:0000259" key="1">
    <source>
        <dbReference type="Pfam" id="PF10543"/>
    </source>
</evidence>
<proteinExistence type="predicted"/>
<evidence type="ECO:0000313" key="3">
    <source>
        <dbReference type="Proteomes" id="UP000078486"/>
    </source>
</evidence>